<reference evidence="1 2" key="1">
    <citation type="submission" date="2018-06" db="EMBL/GenBank/DDBJ databases">
        <authorList>
            <consortium name="Pathogen Informatics"/>
            <person name="Doyle S."/>
        </authorList>
    </citation>
    <scope>NUCLEOTIDE SEQUENCE [LARGE SCALE GENOMIC DNA]</scope>
    <source>
        <strain evidence="1 2">NCTC13294</strain>
    </source>
</reference>
<keyword evidence="2" id="KW-1185">Reference proteome</keyword>
<dbReference type="OrthoDB" id="361945at2"/>
<dbReference type="AlphaFoldDB" id="A0A381E7R1"/>
<sequence length="120" mass="13657">MPYKENTFSLWVGIFTDEASLQEYVEPIYSDNALISSDFIKETGIDWYDADLAEASFCKNNTPDTCLRMHSYGDSFPQEAVNDLKQAGEFNSLYLIYDFLAKPAKSSGRIKFVGAYSYKK</sequence>
<dbReference type="Proteomes" id="UP000254572">
    <property type="component" value="Unassembled WGS sequence"/>
</dbReference>
<dbReference type="Pfam" id="PF14112">
    <property type="entry name" value="DUF4284"/>
    <property type="match status" value="1"/>
</dbReference>
<name>A0A381E7R1_9GAMM</name>
<dbReference type="EMBL" id="UFUW01000001">
    <property type="protein sequence ID" value="SUX22523.1"/>
    <property type="molecule type" value="Genomic_DNA"/>
</dbReference>
<evidence type="ECO:0000313" key="1">
    <source>
        <dbReference type="EMBL" id="SUX22523.1"/>
    </source>
</evidence>
<gene>
    <name evidence="1" type="ORF">NCTC13294_01273</name>
</gene>
<protein>
    <recommendedName>
        <fullName evidence="3">Immunity protein 22</fullName>
    </recommendedName>
</protein>
<organism evidence="1 2">
    <name type="scientific">Cardiobacterium valvarum</name>
    <dbReference type="NCBI Taxonomy" id="194702"/>
    <lineage>
        <taxon>Bacteria</taxon>
        <taxon>Pseudomonadati</taxon>
        <taxon>Pseudomonadota</taxon>
        <taxon>Gammaproteobacteria</taxon>
        <taxon>Cardiobacteriales</taxon>
        <taxon>Cardiobacteriaceae</taxon>
        <taxon>Cardiobacterium</taxon>
    </lineage>
</organism>
<evidence type="ECO:0008006" key="3">
    <source>
        <dbReference type="Google" id="ProtNLM"/>
    </source>
</evidence>
<evidence type="ECO:0000313" key="2">
    <source>
        <dbReference type="Proteomes" id="UP000254572"/>
    </source>
</evidence>
<dbReference type="RefSeq" id="WP_115611568.1">
    <property type="nucleotide sequence ID" value="NZ_JBHLZC010000005.1"/>
</dbReference>
<dbReference type="InterPro" id="IPR025560">
    <property type="entry name" value="Imm22"/>
</dbReference>
<accession>A0A381E7R1</accession>
<proteinExistence type="predicted"/>